<evidence type="ECO:0000256" key="2">
    <source>
        <dbReference type="ARBA" id="ARBA00022679"/>
    </source>
</evidence>
<dbReference type="Gene3D" id="3.20.200.10">
    <property type="entry name" value="MHCK/EF2 kinase"/>
    <property type="match status" value="1"/>
</dbReference>
<name>A0A7S2VME6_9DINO</name>
<feature type="compositionally biased region" description="Basic and acidic residues" evidence="4">
    <location>
        <begin position="309"/>
        <end position="319"/>
    </location>
</feature>
<dbReference type="InterPro" id="IPR004166">
    <property type="entry name" value="a-kinase_dom"/>
</dbReference>
<reference evidence="6" key="1">
    <citation type="submission" date="2021-01" db="EMBL/GenBank/DDBJ databases">
        <authorList>
            <person name="Corre E."/>
            <person name="Pelletier E."/>
            <person name="Niang G."/>
            <person name="Scheremetjew M."/>
            <person name="Finn R."/>
            <person name="Kale V."/>
            <person name="Holt S."/>
            <person name="Cochrane G."/>
            <person name="Meng A."/>
            <person name="Brown T."/>
            <person name="Cohen L."/>
        </authorList>
    </citation>
    <scope>NUCLEOTIDE SEQUENCE</scope>
    <source>
        <strain evidence="6">RCC3387</strain>
    </source>
</reference>
<evidence type="ECO:0000259" key="5">
    <source>
        <dbReference type="Pfam" id="PF02816"/>
    </source>
</evidence>
<sequence>MPSSRAMVPSFLARCMEALNVDAAELCCGDSADVGDLKPAAAPTSGPALALRVAYAPGAASAGARIGPFGQGDDIAVTKLEKLRGHETLGWRHERATSSKGSLFPSTGPRYAVKHDYWRAKVVASDGQGGFEECWCLLSAAERKQERTIEVSQAAVDDAMAAATYAHAFNAQTARLHNAEEGGEHDAESVVGVRVCVPVGCYVLGGASMDVAQPGQVVTVAMYPYSQVDKFVFDGQGEDFVELAQAFFHYCSWFSGGQTIVGDLQGLEDEVGDLILVDPVVIKPPPVTVTDVLGTLVGGAPGQSPQSQAHEESKERQRFDAWHPRCSQLCKAFDPARRSAHCRRTCGLAAPSCGVGGA</sequence>
<evidence type="ECO:0000313" key="6">
    <source>
        <dbReference type="EMBL" id="CAD9639508.1"/>
    </source>
</evidence>
<protein>
    <recommendedName>
        <fullName evidence="5">Alpha-type protein kinase domain-containing protein</fullName>
    </recommendedName>
</protein>
<proteinExistence type="predicted"/>
<dbReference type="EMBL" id="HBGW01090347">
    <property type="protein sequence ID" value="CAD9639508.1"/>
    <property type="molecule type" value="Transcribed_RNA"/>
</dbReference>
<keyword evidence="1" id="KW-0723">Serine/threonine-protein kinase</keyword>
<dbReference type="GO" id="GO:0005524">
    <property type="term" value="F:ATP binding"/>
    <property type="evidence" value="ECO:0007669"/>
    <property type="project" value="InterPro"/>
</dbReference>
<keyword evidence="2" id="KW-0808">Transferase</keyword>
<dbReference type="AlphaFoldDB" id="A0A7S2VME6"/>
<evidence type="ECO:0000256" key="1">
    <source>
        <dbReference type="ARBA" id="ARBA00022527"/>
    </source>
</evidence>
<dbReference type="GO" id="GO:0004674">
    <property type="term" value="F:protein serine/threonine kinase activity"/>
    <property type="evidence" value="ECO:0007669"/>
    <property type="project" value="UniProtKB-KW"/>
</dbReference>
<evidence type="ECO:0000256" key="4">
    <source>
        <dbReference type="SAM" id="MobiDB-lite"/>
    </source>
</evidence>
<accession>A0A7S2VME6</accession>
<dbReference type="Pfam" id="PF02816">
    <property type="entry name" value="Alpha_kinase"/>
    <property type="match status" value="1"/>
</dbReference>
<feature type="region of interest" description="Disordered" evidence="4">
    <location>
        <begin position="300"/>
        <end position="319"/>
    </location>
</feature>
<feature type="domain" description="Alpha-type protein kinase" evidence="5">
    <location>
        <begin position="153"/>
        <end position="283"/>
    </location>
</feature>
<keyword evidence="3" id="KW-0418">Kinase</keyword>
<organism evidence="6">
    <name type="scientific">Zooxanthella nutricula</name>
    <dbReference type="NCBI Taxonomy" id="1333877"/>
    <lineage>
        <taxon>Eukaryota</taxon>
        <taxon>Sar</taxon>
        <taxon>Alveolata</taxon>
        <taxon>Dinophyceae</taxon>
        <taxon>Peridiniales</taxon>
        <taxon>Peridiniales incertae sedis</taxon>
        <taxon>Zooxanthella</taxon>
    </lineage>
</organism>
<evidence type="ECO:0000256" key="3">
    <source>
        <dbReference type="ARBA" id="ARBA00022777"/>
    </source>
</evidence>
<gene>
    <name evidence="6" type="ORF">BRAN1462_LOCUS57330</name>
</gene>